<keyword evidence="2" id="KW-1185">Reference proteome</keyword>
<dbReference type="InParanoid" id="A0A165R633"/>
<dbReference type="AlphaFoldDB" id="A0A165R633"/>
<dbReference type="STRING" id="1314782.A0A165R633"/>
<accession>A0A165R633</accession>
<gene>
    <name evidence="1" type="ORF">NEOLEDRAFT_558542</name>
</gene>
<dbReference type="OrthoDB" id="2754196at2759"/>
<evidence type="ECO:0000313" key="2">
    <source>
        <dbReference type="Proteomes" id="UP000076761"/>
    </source>
</evidence>
<name>A0A165R633_9AGAM</name>
<dbReference type="Proteomes" id="UP000076761">
    <property type="component" value="Unassembled WGS sequence"/>
</dbReference>
<protein>
    <submittedName>
        <fullName evidence="1">Uncharacterized protein</fullName>
    </submittedName>
</protein>
<reference evidence="1 2" key="1">
    <citation type="journal article" date="2016" name="Mol. Biol. Evol.">
        <title>Comparative Genomics of Early-Diverging Mushroom-Forming Fungi Provides Insights into the Origins of Lignocellulose Decay Capabilities.</title>
        <authorList>
            <person name="Nagy L.G."/>
            <person name="Riley R."/>
            <person name="Tritt A."/>
            <person name="Adam C."/>
            <person name="Daum C."/>
            <person name="Floudas D."/>
            <person name="Sun H."/>
            <person name="Yadav J.S."/>
            <person name="Pangilinan J."/>
            <person name="Larsson K.H."/>
            <person name="Matsuura K."/>
            <person name="Barry K."/>
            <person name="Labutti K."/>
            <person name="Kuo R."/>
            <person name="Ohm R.A."/>
            <person name="Bhattacharya S.S."/>
            <person name="Shirouzu T."/>
            <person name="Yoshinaga Y."/>
            <person name="Martin F.M."/>
            <person name="Grigoriev I.V."/>
            <person name="Hibbett D.S."/>
        </authorList>
    </citation>
    <scope>NUCLEOTIDE SEQUENCE [LARGE SCALE GENOMIC DNA]</scope>
    <source>
        <strain evidence="1 2">HHB14362 ss-1</strain>
    </source>
</reference>
<dbReference type="Gene3D" id="3.80.10.10">
    <property type="entry name" value="Ribonuclease Inhibitor"/>
    <property type="match status" value="1"/>
</dbReference>
<sequence length="235" mass="26114">MSDLIATAPTFGRIPTETIAVIGEHIVKEMRAEHGDKVASDRWWSITQTCRRWRDVLCDSAALWTNVTIKGIDYLQEMLVRSKKLPLTIHGSLCSDDDQTNCKKLRLIMSHSSRIRSLCITVSPGALKDLTEVPHISEMNKLEALDITQIPIETLEDGMPNTDILSRFQSPVLRSLRLTHFQFDDVQPLLCSTLTTLTLTGPGSASPSEMAQVLQGMPDLESLNLLLNFSPSDAV</sequence>
<dbReference type="InterPro" id="IPR032675">
    <property type="entry name" value="LRR_dom_sf"/>
</dbReference>
<dbReference type="SUPFAM" id="SSF52058">
    <property type="entry name" value="L domain-like"/>
    <property type="match status" value="1"/>
</dbReference>
<dbReference type="EMBL" id="KV425586">
    <property type="protein sequence ID" value="KZT23356.1"/>
    <property type="molecule type" value="Genomic_DNA"/>
</dbReference>
<proteinExistence type="predicted"/>
<evidence type="ECO:0000313" key="1">
    <source>
        <dbReference type="EMBL" id="KZT23356.1"/>
    </source>
</evidence>
<organism evidence="1 2">
    <name type="scientific">Neolentinus lepideus HHB14362 ss-1</name>
    <dbReference type="NCBI Taxonomy" id="1314782"/>
    <lineage>
        <taxon>Eukaryota</taxon>
        <taxon>Fungi</taxon>
        <taxon>Dikarya</taxon>
        <taxon>Basidiomycota</taxon>
        <taxon>Agaricomycotina</taxon>
        <taxon>Agaricomycetes</taxon>
        <taxon>Gloeophyllales</taxon>
        <taxon>Gloeophyllaceae</taxon>
        <taxon>Neolentinus</taxon>
    </lineage>
</organism>